<reference evidence="1 2" key="1">
    <citation type="submission" date="2018-08" db="EMBL/GenBank/DDBJ databases">
        <title>Genomic Encyclopedia of Archaeal and Bacterial Type Strains, Phase II (KMG-II): from individual species to whole genera.</title>
        <authorList>
            <person name="Goeker M."/>
        </authorList>
    </citation>
    <scope>NUCLEOTIDE SEQUENCE [LARGE SCALE GENOMIC DNA]</scope>
    <source>
        <strain evidence="1 2">DSM 2261</strain>
    </source>
</reference>
<sequence length="487" mass="52657">MFLLAACATDGQHTRLHHQSSQSERSRVRVHLETGGERSQILFAPPLRVPVELTRAELETAMARLAVDLDVPPYPTRQLVLIPRDTSEDTEAELTRGYLRWCERRGSMGDCLCLLAKSPYLGPEARHTLALRIAMGAVWEGAATAVEGMVSPEALEAAVMSTLAGVLVALVLPEPTMKAVAVALACYMVGYLGLDTVWGLLTGWKQLTQEAERARTFVELRDAAERFGRLMGEKSARVLVLLATAAIGSTANLMMKGPGLPGFTQAAMSARTQAGINLSALNQVRAVAVALPEGSLTLTLAPGALAMTSQGSSGGGQATPPPPSSRYLLRDIEPWRKPRFTSDGKLIPYKDTRNPPNLIVNLGKNRAGQTVTRGKHTLEFDADGFPRFDTRFETLLDDIHIGSGRPAQHFRAANTRLAQAIKADPALARQLGLGPADVELLLVSDAPPQGYLWHHHQDVGRMQLIERAFHKLSLPHTGGMAIWGGGY</sequence>
<evidence type="ECO:0000313" key="1">
    <source>
        <dbReference type="EMBL" id="REG35852.1"/>
    </source>
</evidence>
<dbReference type="Pfam" id="PF12639">
    <property type="entry name" value="Colicin-DNase"/>
    <property type="match status" value="1"/>
</dbReference>
<name>A0ABX9K8W6_9BACT</name>
<protein>
    <submittedName>
        <fullName evidence="1">Colicin-lik bacteriocin with DNase/tRNase domain</fullName>
    </submittedName>
</protein>
<comment type="caution">
    <text evidence="1">The sequence shown here is derived from an EMBL/GenBank/DDBJ whole genome shotgun (WGS) entry which is preliminary data.</text>
</comment>
<dbReference type="Proteomes" id="UP000256345">
    <property type="component" value="Unassembled WGS sequence"/>
</dbReference>
<evidence type="ECO:0000313" key="2">
    <source>
        <dbReference type="Proteomes" id="UP000256345"/>
    </source>
</evidence>
<organism evidence="1 2">
    <name type="scientific">Archangium gephyra</name>
    <dbReference type="NCBI Taxonomy" id="48"/>
    <lineage>
        <taxon>Bacteria</taxon>
        <taxon>Pseudomonadati</taxon>
        <taxon>Myxococcota</taxon>
        <taxon>Myxococcia</taxon>
        <taxon>Myxococcales</taxon>
        <taxon>Cystobacterineae</taxon>
        <taxon>Archangiaceae</taxon>
        <taxon>Archangium</taxon>
    </lineage>
</organism>
<proteinExistence type="predicted"/>
<gene>
    <name evidence="1" type="ORF">ATI61_102225</name>
</gene>
<dbReference type="EMBL" id="QUMU01000002">
    <property type="protein sequence ID" value="REG35852.1"/>
    <property type="molecule type" value="Genomic_DNA"/>
</dbReference>
<accession>A0ABX9K8W6</accession>
<keyword evidence="2" id="KW-1185">Reference proteome</keyword>